<feature type="non-terminal residue" evidence="2">
    <location>
        <position position="256"/>
    </location>
</feature>
<sequence length="256" mass="28528">MSRTIGVIDEPVAPGATDNLDINIHSRSLIKFIQQTNTPITVGIQGEWGSGKTSLINSIYHEFSSDPAIKQIWINSWEYSLLSTPEESLLKIINRIIEELLESDTNTQRKEAIKSGATKLFKGALRVGAQVALGAEAAKVTEELLGTDEAGIAALRKQLTDLVGDIAKRESNSVEKIVIYVDDLDRIEPKNAVAILELLKNIFSVRNCVFILAIDYQVVVKGLEHKFGKQTPENEWEFRAFFDKIIQLPFMMPMGQ</sequence>
<dbReference type="AlphaFoldDB" id="A0A382YCX9"/>
<dbReference type="SUPFAM" id="SSF52540">
    <property type="entry name" value="P-loop containing nucleoside triphosphate hydrolases"/>
    <property type="match status" value="1"/>
</dbReference>
<protein>
    <recommendedName>
        <fullName evidence="1">KAP NTPase domain-containing protein</fullName>
    </recommendedName>
</protein>
<evidence type="ECO:0000259" key="1">
    <source>
        <dbReference type="Pfam" id="PF07693"/>
    </source>
</evidence>
<dbReference type="PANTHER" id="PTHR22674">
    <property type="entry name" value="NTPASE, KAP FAMILY P-LOOP DOMAIN-CONTAINING 1"/>
    <property type="match status" value="1"/>
</dbReference>
<feature type="domain" description="KAP NTPase" evidence="1">
    <location>
        <begin position="26"/>
        <end position="253"/>
    </location>
</feature>
<dbReference type="EMBL" id="UINC01174632">
    <property type="protein sequence ID" value="SVD80849.1"/>
    <property type="molecule type" value="Genomic_DNA"/>
</dbReference>
<reference evidence="2" key="1">
    <citation type="submission" date="2018-05" db="EMBL/GenBank/DDBJ databases">
        <authorList>
            <person name="Lanie J.A."/>
            <person name="Ng W.-L."/>
            <person name="Kazmierczak K.M."/>
            <person name="Andrzejewski T.M."/>
            <person name="Davidsen T.M."/>
            <person name="Wayne K.J."/>
            <person name="Tettelin H."/>
            <person name="Glass J.I."/>
            <person name="Rusch D."/>
            <person name="Podicherti R."/>
            <person name="Tsui H.-C.T."/>
            <person name="Winkler M.E."/>
        </authorList>
    </citation>
    <scope>NUCLEOTIDE SEQUENCE</scope>
</reference>
<name>A0A382YCX9_9ZZZZ</name>
<dbReference type="PANTHER" id="PTHR22674:SF6">
    <property type="entry name" value="NTPASE KAP FAMILY P-LOOP DOMAIN-CONTAINING PROTEIN 1"/>
    <property type="match status" value="1"/>
</dbReference>
<dbReference type="Gene3D" id="3.40.50.300">
    <property type="entry name" value="P-loop containing nucleotide triphosphate hydrolases"/>
    <property type="match status" value="1"/>
</dbReference>
<dbReference type="InterPro" id="IPR027417">
    <property type="entry name" value="P-loop_NTPase"/>
</dbReference>
<accession>A0A382YCX9</accession>
<proteinExistence type="predicted"/>
<evidence type="ECO:0000313" key="2">
    <source>
        <dbReference type="EMBL" id="SVD80849.1"/>
    </source>
</evidence>
<dbReference type="InterPro" id="IPR011646">
    <property type="entry name" value="KAP_P-loop"/>
</dbReference>
<dbReference type="InterPro" id="IPR052754">
    <property type="entry name" value="NTPase_KAP_P-loop"/>
</dbReference>
<dbReference type="Pfam" id="PF07693">
    <property type="entry name" value="KAP_NTPase"/>
    <property type="match status" value="1"/>
</dbReference>
<organism evidence="2">
    <name type="scientific">marine metagenome</name>
    <dbReference type="NCBI Taxonomy" id="408172"/>
    <lineage>
        <taxon>unclassified sequences</taxon>
        <taxon>metagenomes</taxon>
        <taxon>ecological metagenomes</taxon>
    </lineage>
</organism>
<gene>
    <name evidence="2" type="ORF">METZ01_LOCUS433703</name>
</gene>